<dbReference type="AlphaFoldDB" id="E6QQJ0"/>
<name>E6QQJ0_9ZZZZ</name>
<gene>
    <name evidence="1" type="ORF">CARN7_0241</name>
</gene>
<comment type="caution">
    <text evidence="1">The sequence shown here is derived from an EMBL/GenBank/DDBJ whole genome shotgun (WGS) entry which is preliminary data.</text>
</comment>
<protein>
    <submittedName>
        <fullName evidence="1">Uncharacterized protein</fullName>
    </submittedName>
</protein>
<evidence type="ECO:0000313" key="1">
    <source>
        <dbReference type="EMBL" id="CBI09511.1"/>
    </source>
</evidence>
<proteinExistence type="predicted"/>
<dbReference type="EMBL" id="CABR01000034">
    <property type="protein sequence ID" value="CBI09511.1"/>
    <property type="molecule type" value="Genomic_DNA"/>
</dbReference>
<organism evidence="1">
    <name type="scientific">mine drainage metagenome</name>
    <dbReference type="NCBI Taxonomy" id="410659"/>
    <lineage>
        <taxon>unclassified sequences</taxon>
        <taxon>metagenomes</taxon>
        <taxon>ecological metagenomes</taxon>
    </lineage>
</organism>
<sequence>MVKEVQISIKMESNLRDQFMSVAAYRHRPAVQIVRELMRLYIADSETPHVLTAETRRKSDRGEDVFCASSAMDLFTY</sequence>
<reference evidence="1" key="1">
    <citation type="submission" date="2009-10" db="EMBL/GenBank/DDBJ databases">
        <title>Diversity of trophic interactions inside an arsenic-rich microbial ecosystem.</title>
        <authorList>
            <person name="Bertin P.N."/>
            <person name="Heinrich-Salmeron A."/>
            <person name="Pelletier E."/>
            <person name="Goulhen-Chollet F."/>
            <person name="Arsene-Ploetze F."/>
            <person name="Gallien S."/>
            <person name="Calteau A."/>
            <person name="Vallenet D."/>
            <person name="Casiot C."/>
            <person name="Chane-Woon-Ming B."/>
            <person name="Giloteaux L."/>
            <person name="Barakat M."/>
            <person name="Bonnefoy V."/>
            <person name="Bruneel O."/>
            <person name="Chandler M."/>
            <person name="Cleiss J."/>
            <person name="Duran R."/>
            <person name="Elbaz-Poulichet F."/>
            <person name="Fonknechten N."/>
            <person name="Lauga B."/>
            <person name="Mornico D."/>
            <person name="Ortet P."/>
            <person name="Schaeffer C."/>
            <person name="Siguier P."/>
            <person name="Alexander Thil Smith A."/>
            <person name="Van Dorsselaer A."/>
            <person name="Weissenbach J."/>
            <person name="Medigue C."/>
            <person name="Le Paslier D."/>
        </authorList>
    </citation>
    <scope>NUCLEOTIDE SEQUENCE</scope>
</reference>
<accession>E6QQJ0</accession>